<name>A0ABV6M8U1_9ACTN</name>
<reference evidence="2 3" key="1">
    <citation type="submission" date="2024-09" db="EMBL/GenBank/DDBJ databases">
        <authorList>
            <person name="Sun Q."/>
            <person name="Mori K."/>
        </authorList>
    </citation>
    <scope>NUCLEOTIDE SEQUENCE [LARGE SCALE GENOMIC DNA]</scope>
    <source>
        <strain evidence="2 3">TBRC 3947</strain>
    </source>
</reference>
<evidence type="ECO:0000313" key="3">
    <source>
        <dbReference type="Proteomes" id="UP001589867"/>
    </source>
</evidence>
<dbReference type="Pfam" id="PF02575">
    <property type="entry name" value="YbaB_DNA_bd"/>
    <property type="match status" value="1"/>
</dbReference>
<evidence type="ECO:0000256" key="1">
    <source>
        <dbReference type="SAM" id="Coils"/>
    </source>
</evidence>
<evidence type="ECO:0000313" key="2">
    <source>
        <dbReference type="EMBL" id="MFC0530924.1"/>
    </source>
</evidence>
<gene>
    <name evidence="2" type="ORF">ACFFIA_25095</name>
</gene>
<sequence>MPDEDGQRRVSGQLEAMFAQFAEEQRKLEEFHRKLDEASTTVESANKMLTATFDGRGEVSRLTFNNTKYRTMAPNELAEMVLDVIRRGRSQAFGKIDTMAGGEVLPGVNFGDLAAGKANLNEVVSGLMTSAIDLPGIFRAADSKGNGDG</sequence>
<accession>A0ABV6M8U1</accession>
<protein>
    <submittedName>
        <fullName evidence="2">YbaB/EbfC family nucleoid-associated protein</fullName>
    </submittedName>
</protein>
<dbReference type="RefSeq" id="WP_377254422.1">
    <property type="nucleotide sequence ID" value="NZ_JBHLUH010000052.1"/>
</dbReference>
<keyword evidence="1" id="KW-0175">Coiled coil</keyword>
<feature type="coiled-coil region" evidence="1">
    <location>
        <begin position="21"/>
        <end position="48"/>
    </location>
</feature>
<proteinExistence type="predicted"/>
<dbReference type="Gene3D" id="3.30.1310.10">
    <property type="entry name" value="Nucleoid-associated protein YbaB-like domain"/>
    <property type="match status" value="1"/>
</dbReference>
<dbReference type="InterPro" id="IPR004401">
    <property type="entry name" value="YbaB/EbfC"/>
</dbReference>
<dbReference type="EMBL" id="JBHLUH010000052">
    <property type="protein sequence ID" value="MFC0530924.1"/>
    <property type="molecule type" value="Genomic_DNA"/>
</dbReference>
<dbReference type="InterPro" id="IPR036894">
    <property type="entry name" value="YbaB-like_sf"/>
</dbReference>
<organism evidence="2 3">
    <name type="scientific">Phytohabitans kaempferiae</name>
    <dbReference type="NCBI Taxonomy" id="1620943"/>
    <lineage>
        <taxon>Bacteria</taxon>
        <taxon>Bacillati</taxon>
        <taxon>Actinomycetota</taxon>
        <taxon>Actinomycetes</taxon>
        <taxon>Micromonosporales</taxon>
        <taxon>Micromonosporaceae</taxon>
    </lineage>
</organism>
<dbReference type="SUPFAM" id="SSF82607">
    <property type="entry name" value="YbaB-like"/>
    <property type="match status" value="1"/>
</dbReference>
<keyword evidence="3" id="KW-1185">Reference proteome</keyword>
<comment type="caution">
    <text evidence="2">The sequence shown here is derived from an EMBL/GenBank/DDBJ whole genome shotgun (WGS) entry which is preliminary data.</text>
</comment>
<dbReference type="Proteomes" id="UP001589867">
    <property type="component" value="Unassembled WGS sequence"/>
</dbReference>